<dbReference type="Pfam" id="PF13531">
    <property type="entry name" value="SBP_bac_11"/>
    <property type="match status" value="1"/>
</dbReference>
<dbReference type="FunFam" id="3.40.190.10:FF:000035">
    <property type="entry name" value="Molybdate ABC transporter substrate-binding protein"/>
    <property type="match status" value="1"/>
</dbReference>
<dbReference type="Gene3D" id="3.40.190.10">
    <property type="entry name" value="Periplasmic binding protein-like II"/>
    <property type="match status" value="2"/>
</dbReference>
<sequence length="259" mass="27445">MELYMHASPLRTFLKSTVIVISASGAPCVLADEVQVAVAANFTAPIQVIAKDFERDTGHKLVAAFGATGQFYTQIKNGAPFEVFLSADDVTPKKLEQEGATVLGSRFTYATGTLALWSAKEGYIDARGDVLKGNEYQHLSIANPKTAPYGLAATQVLNTLGLTDATKAKIVEGQSITQAYQFVSTGNAELGFVALSQIYKDGKLTGGSAWIVPAALHDPIKQDAVILEKGKDSAAAKALVEYLKGPQAAAVIKSFGYQL</sequence>
<dbReference type="PANTHER" id="PTHR30632">
    <property type="entry name" value="MOLYBDATE-BINDING PERIPLASMIC PROTEIN"/>
    <property type="match status" value="1"/>
</dbReference>
<dbReference type="Proteomes" id="UP000273854">
    <property type="component" value="Unassembled WGS sequence"/>
</dbReference>
<name>A0A3M5PGI3_PSEVI</name>
<dbReference type="PANTHER" id="PTHR30632:SF14">
    <property type="entry name" value="TUNGSTATE_MOLYBDATE_CHROMATE-BINDING PROTEIN MODA"/>
    <property type="match status" value="1"/>
</dbReference>
<dbReference type="InterPro" id="IPR044084">
    <property type="entry name" value="AvModA-like_subst-bd"/>
</dbReference>
<reference evidence="8 9" key="1">
    <citation type="submission" date="2018-08" db="EMBL/GenBank/DDBJ databases">
        <title>Recombination of ecologically and evolutionarily significant loci maintains genetic cohesion in the Pseudomonas syringae species complex.</title>
        <authorList>
            <person name="Dillon M."/>
            <person name="Thakur S."/>
            <person name="Almeida R.N.D."/>
            <person name="Weir B.S."/>
            <person name="Guttman D.S."/>
        </authorList>
    </citation>
    <scope>NUCLEOTIDE SEQUENCE [LARGE SCALE GENOMIC DNA]</scope>
    <source>
        <strain evidence="8 9">ICMP 19473</strain>
    </source>
</reference>
<organism evidence="8 9">
    <name type="scientific">Pseudomonas viridiflava</name>
    <name type="common">Phytomonas viridiflava</name>
    <dbReference type="NCBI Taxonomy" id="33069"/>
    <lineage>
        <taxon>Bacteria</taxon>
        <taxon>Pseudomonadati</taxon>
        <taxon>Pseudomonadota</taxon>
        <taxon>Gammaproteobacteria</taxon>
        <taxon>Pseudomonadales</taxon>
        <taxon>Pseudomonadaceae</taxon>
        <taxon>Pseudomonas</taxon>
    </lineage>
</organism>
<evidence type="ECO:0000313" key="8">
    <source>
        <dbReference type="EMBL" id="RMT83173.1"/>
    </source>
</evidence>
<comment type="caution">
    <text evidence="8">The sequence shown here is derived from an EMBL/GenBank/DDBJ whole genome shotgun (WGS) entry which is preliminary data.</text>
</comment>
<evidence type="ECO:0000256" key="6">
    <source>
        <dbReference type="ARBA" id="ARBA00062515"/>
    </source>
</evidence>
<evidence type="ECO:0000256" key="5">
    <source>
        <dbReference type="ARBA" id="ARBA00023245"/>
    </source>
</evidence>
<dbReference type="EMBL" id="RBTP01000016">
    <property type="protein sequence ID" value="RMT83173.1"/>
    <property type="molecule type" value="Genomic_DNA"/>
</dbReference>
<dbReference type="GO" id="GO:0030973">
    <property type="term" value="F:molybdate ion binding"/>
    <property type="evidence" value="ECO:0007669"/>
    <property type="project" value="InterPro"/>
</dbReference>
<comment type="subunit">
    <text evidence="6">The complex is composed of two ATP-binding proteins (ModC), two transmembrane proteins (ModB) and a solute-binding protein (ModA).</text>
</comment>
<dbReference type="CDD" id="cd13539">
    <property type="entry name" value="PBP2_AvModA"/>
    <property type="match status" value="1"/>
</dbReference>
<keyword evidence="2 7" id="KW-0500">Molybdenum</keyword>
<keyword evidence="5" id="KW-0826">Tungsten</keyword>
<dbReference type="InterPro" id="IPR005950">
    <property type="entry name" value="ModA"/>
</dbReference>
<evidence type="ECO:0000256" key="7">
    <source>
        <dbReference type="PIRSR" id="PIRSR004846-1"/>
    </source>
</evidence>
<keyword evidence="3 7" id="KW-0479">Metal-binding</keyword>
<dbReference type="GO" id="GO:0046872">
    <property type="term" value="F:metal ion binding"/>
    <property type="evidence" value="ECO:0007669"/>
    <property type="project" value="UniProtKB-KW"/>
</dbReference>
<evidence type="ECO:0000256" key="2">
    <source>
        <dbReference type="ARBA" id="ARBA00022505"/>
    </source>
</evidence>
<feature type="binding site" evidence="7">
    <location>
        <position position="176"/>
    </location>
    <ligand>
        <name>molybdate</name>
        <dbReference type="ChEBI" id="CHEBI:36264"/>
    </ligand>
</feature>
<evidence type="ECO:0000256" key="3">
    <source>
        <dbReference type="ARBA" id="ARBA00022723"/>
    </source>
</evidence>
<dbReference type="AlphaFoldDB" id="A0A3M5PGI3"/>
<gene>
    <name evidence="8" type="ORF">ALP40_100000</name>
</gene>
<evidence type="ECO:0000256" key="4">
    <source>
        <dbReference type="ARBA" id="ARBA00022729"/>
    </source>
</evidence>
<dbReference type="GO" id="GO:0015689">
    <property type="term" value="P:molybdate ion transport"/>
    <property type="evidence" value="ECO:0007669"/>
    <property type="project" value="InterPro"/>
</dbReference>
<accession>A0A3M5PGI3</accession>
<dbReference type="InterPro" id="IPR050682">
    <property type="entry name" value="ModA/WtpA"/>
</dbReference>
<evidence type="ECO:0000256" key="1">
    <source>
        <dbReference type="ARBA" id="ARBA00009175"/>
    </source>
</evidence>
<evidence type="ECO:0000313" key="9">
    <source>
        <dbReference type="Proteomes" id="UP000273854"/>
    </source>
</evidence>
<feature type="binding site" evidence="7">
    <location>
        <position position="68"/>
    </location>
    <ligand>
        <name>molybdate</name>
        <dbReference type="ChEBI" id="CHEBI:36264"/>
    </ligand>
</feature>
<protein>
    <submittedName>
        <fullName evidence="8">Molybdenum ABC transporter, periplasmic molybdenum-binding protein ModA</fullName>
    </submittedName>
</protein>
<proteinExistence type="inferred from homology"/>
<dbReference type="SUPFAM" id="SSF53850">
    <property type="entry name" value="Periplasmic binding protein-like II"/>
    <property type="match status" value="1"/>
</dbReference>
<dbReference type="GO" id="GO:1901359">
    <property type="term" value="F:tungstate binding"/>
    <property type="evidence" value="ECO:0007669"/>
    <property type="project" value="UniProtKB-ARBA"/>
</dbReference>
<keyword evidence="4" id="KW-0732">Signal</keyword>
<dbReference type="PIRSF" id="PIRSF004846">
    <property type="entry name" value="ModA"/>
    <property type="match status" value="1"/>
</dbReference>
<dbReference type="NCBIfam" id="TIGR01256">
    <property type="entry name" value="modA"/>
    <property type="match status" value="1"/>
</dbReference>
<comment type="similarity">
    <text evidence="1">Belongs to the bacterial solute-binding protein ModA family.</text>
</comment>